<proteinExistence type="predicted"/>
<dbReference type="RefSeq" id="WP_068717665.1">
    <property type="nucleotide sequence ID" value="NZ_LWDV01000009.1"/>
</dbReference>
<evidence type="ECO:0000313" key="3">
    <source>
        <dbReference type="Proteomes" id="UP000093514"/>
    </source>
</evidence>
<dbReference type="OrthoDB" id="5431035at2"/>
<keyword evidence="1" id="KW-1133">Transmembrane helix</keyword>
<dbReference type="Proteomes" id="UP000093514">
    <property type="component" value="Unassembled WGS sequence"/>
</dbReference>
<dbReference type="AlphaFoldDB" id="A0A1C0A7B7"/>
<organism evidence="2 3">
    <name type="scientific">Orenia metallireducens</name>
    <dbReference type="NCBI Taxonomy" id="1413210"/>
    <lineage>
        <taxon>Bacteria</taxon>
        <taxon>Bacillati</taxon>
        <taxon>Bacillota</taxon>
        <taxon>Clostridia</taxon>
        <taxon>Halanaerobiales</taxon>
        <taxon>Halobacteroidaceae</taxon>
        <taxon>Orenia</taxon>
    </lineage>
</organism>
<sequence length="160" mass="16881">MKIDSRNEKLINLVRVSLLIALSAVGAYLKFPSPIGSIALDSLPGYLGVLLLGGAKGSIILIIGHLISALTASLPLGPIHLIIALLMGVSSLIFGYLIDKNRVLATVIAIIYNGIIIPALLIPILGLGFFIGIVPMLLLASGVNIGLALLLSRFFKEEQF</sequence>
<keyword evidence="3" id="KW-1185">Reference proteome</keyword>
<feature type="transmembrane region" description="Helical" evidence="1">
    <location>
        <begin position="12"/>
        <end position="31"/>
    </location>
</feature>
<accession>A0A1C0A7B7</accession>
<name>A0A1C0A7B7_9FIRM</name>
<keyword evidence="1" id="KW-0472">Membrane</keyword>
<evidence type="ECO:0000256" key="1">
    <source>
        <dbReference type="SAM" id="Phobius"/>
    </source>
</evidence>
<comment type="caution">
    <text evidence="2">The sequence shown here is derived from an EMBL/GenBank/DDBJ whole genome shotgun (WGS) entry which is preliminary data.</text>
</comment>
<dbReference type="InterPro" id="IPR024529">
    <property type="entry name" value="ECF_trnsprt_substrate-spec"/>
</dbReference>
<keyword evidence="1" id="KW-0812">Transmembrane</keyword>
<feature type="transmembrane region" description="Helical" evidence="1">
    <location>
        <begin position="43"/>
        <end position="67"/>
    </location>
</feature>
<evidence type="ECO:0000313" key="2">
    <source>
        <dbReference type="EMBL" id="OCL26143.1"/>
    </source>
</evidence>
<dbReference type="GO" id="GO:0022857">
    <property type="term" value="F:transmembrane transporter activity"/>
    <property type="evidence" value="ECO:0007669"/>
    <property type="project" value="InterPro"/>
</dbReference>
<dbReference type="EMBL" id="LWDV01000009">
    <property type="protein sequence ID" value="OCL26143.1"/>
    <property type="molecule type" value="Genomic_DNA"/>
</dbReference>
<feature type="transmembrane region" description="Helical" evidence="1">
    <location>
        <begin position="137"/>
        <end position="155"/>
    </location>
</feature>
<reference evidence="3" key="1">
    <citation type="submission" date="2016-07" db="EMBL/GenBank/DDBJ databases">
        <authorList>
            <person name="Florea S."/>
            <person name="Webb J.S."/>
            <person name="Jaromczyk J."/>
            <person name="Schardl C.L."/>
        </authorList>
    </citation>
    <scope>NUCLEOTIDE SEQUENCE [LARGE SCALE GENOMIC DNA]</scope>
    <source>
        <strain evidence="3">Z6</strain>
    </source>
</reference>
<gene>
    <name evidence="2" type="ORF">U472_09000</name>
</gene>
<feature type="transmembrane region" description="Helical" evidence="1">
    <location>
        <begin position="110"/>
        <end position="131"/>
    </location>
</feature>
<dbReference type="Gene3D" id="1.10.1760.20">
    <property type="match status" value="1"/>
</dbReference>
<protein>
    <submittedName>
        <fullName evidence="2">ECF transporter S component</fullName>
    </submittedName>
</protein>
<feature type="transmembrane region" description="Helical" evidence="1">
    <location>
        <begin position="79"/>
        <end position="98"/>
    </location>
</feature>
<reference evidence="2 3" key="2">
    <citation type="submission" date="2016-08" db="EMBL/GenBank/DDBJ databases">
        <title>Orenia metallireducens sp. nov. strain Z6, a Novel Metal-reducing Firmicute from the Deep Subsurface.</title>
        <authorList>
            <person name="Maxim B.I."/>
            <person name="Kenneth K."/>
            <person name="Flynn T.M."/>
            <person name="Oloughlin E.J."/>
            <person name="Locke R.A."/>
            <person name="Weber J.R."/>
            <person name="Egan S.M."/>
            <person name="Mackie R.I."/>
            <person name="Cann I.K."/>
        </authorList>
    </citation>
    <scope>NUCLEOTIDE SEQUENCE [LARGE SCALE GENOMIC DNA]</scope>
    <source>
        <strain evidence="2 3">Z6</strain>
    </source>
</reference>
<dbReference type="Pfam" id="PF12822">
    <property type="entry name" value="ECF_trnsprt"/>
    <property type="match status" value="1"/>
</dbReference>